<feature type="compositionally biased region" description="Basic and acidic residues" evidence="1">
    <location>
        <begin position="46"/>
        <end position="55"/>
    </location>
</feature>
<sequence length="118" mass="13441">MPLPPRNHQSILIYRLSVRSSHDTSTSHLCHKQGSHTPPHYTRTSHSQDTKHDGSPRCLLLRGGSVQCVVHLRDPNALHSHADEARVCQEYHQHHRLCGHPLLLHGYYSQLHSVCGQR</sequence>
<feature type="region of interest" description="Disordered" evidence="1">
    <location>
        <begin position="25"/>
        <end position="55"/>
    </location>
</feature>
<organism evidence="2 3">
    <name type="scientific">Portunus trituberculatus</name>
    <name type="common">Swimming crab</name>
    <name type="synonym">Neptunus trituberculatus</name>
    <dbReference type="NCBI Taxonomy" id="210409"/>
    <lineage>
        <taxon>Eukaryota</taxon>
        <taxon>Metazoa</taxon>
        <taxon>Ecdysozoa</taxon>
        <taxon>Arthropoda</taxon>
        <taxon>Crustacea</taxon>
        <taxon>Multicrustacea</taxon>
        <taxon>Malacostraca</taxon>
        <taxon>Eumalacostraca</taxon>
        <taxon>Eucarida</taxon>
        <taxon>Decapoda</taxon>
        <taxon>Pleocyemata</taxon>
        <taxon>Brachyura</taxon>
        <taxon>Eubrachyura</taxon>
        <taxon>Portunoidea</taxon>
        <taxon>Portunidae</taxon>
        <taxon>Portuninae</taxon>
        <taxon>Portunus</taxon>
    </lineage>
</organism>
<protein>
    <submittedName>
        <fullName evidence="2">Uncharacterized protein</fullName>
    </submittedName>
</protein>
<name>A0A5B7IYV6_PORTR</name>
<reference evidence="2 3" key="1">
    <citation type="submission" date="2019-05" db="EMBL/GenBank/DDBJ databases">
        <title>Another draft genome of Portunus trituberculatus and its Hox gene families provides insights of decapod evolution.</title>
        <authorList>
            <person name="Jeong J.-H."/>
            <person name="Song I."/>
            <person name="Kim S."/>
            <person name="Choi T."/>
            <person name="Kim D."/>
            <person name="Ryu S."/>
            <person name="Kim W."/>
        </authorList>
    </citation>
    <scope>NUCLEOTIDE SEQUENCE [LARGE SCALE GENOMIC DNA]</scope>
    <source>
        <tissue evidence="2">Muscle</tissue>
    </source>
</reference>
<dbReference type="AlphaFoldDB" id="A0A5B7IYV6"/>
<accession>A0A5B7IYV6</accession>
<dbReference type="EMBL" id="VSRR010069706">
    <property type="protein sequence ID" value="MPC85828.1"/>
    <property type="molecule type" value="Genomic_DNA"/>
</dbReference>
<gene>
    <name evidence="2" type="ORF">E2C01_080626</name>
</gene>
<evidence type="ECO:0000256" key="1">
    <source>
        <dbReference type="SAM" id="MobiDB-lite"/>
    </source>
</evidence>
<keyword evidence="3" id="KW-1185">Reference proteome</keyword>
<dbReference type="Proteomes" id="UP000324222">
    <property type="component" value="Unassembled WGS sequence"/>
</dbReference>
<proteinExistence type="predicted"/>
<evidence type="ECO:0000313" key="3">
    <source>
        <dbReference type="Proteomes" id="UP000324222"/>
    </source>
</evidence>
<comment type="caution">
    <text evidence="2">The sequence shown here is derived from an EMBL/GenBank/DDBJ whole genome shotgun (WGS) entry which is preliminary data.</text>
</comment>
<evidence type="ECO:0000313" key="2">
    <source>
        <dbReference type="EMBL" id="MPC85828.1"/>
    </source>
</evidence>